<name>A0A1M7LXR1_9FIRM</name>
<keyword evidence="9" id="KW-0378">Hydrolase</keyword>
<dbReference type="InterPro" id="IPR005195">
    <property type="entry name" value="Glyco_hydro_65_M"/>
</dbReference>
<keyword evidence="10" id="KW-1185">Reference proteome</keyword>
<feature type="domain" description="Glycoside hydrolase family 65 N-terminal" evidence="8">
    <location>
        <begin position="20"/>
        <end position="258"/>
    </location>
</feature>
<protein>
    <submittedName>
        <fullName evidence="9">Hypothetical glycosyl hydrolase</fullName>
    </submittedName>
</protein>
<evidence type="ECO:0000256" key="4">
    <source>
        <dbReference type="PIRSR" id="PIRSR036289-50"/>
    </source>
</evidence>
<feature type="binding site" evidence="5">
    <location>
        <begin position="359"/>
        <end position="360"/>
    </location>
    <ligand>
        <name>substrate</name>
    </ligand>
</feature>
<dbReference type="InterPro" id="IPR008928">
    <property type="entry name" value="6-hairpin_glycosidase_sf"/>
</dbReference>
<evidence type="ECO:0000256" key="1">
    <source>
        <dbReference type="ARBA" id="ARBA00006768"/>
    </source>
</evidence>
<dbReference type="InterPro" id="IPR005194">
    <property type="entry name" value="Glyco_hydro_65_C"/>
</dbReference>
<feature type="binding site" evidence="5">
    <location>
        <begin position="616"/>
        <end position="617"/>
    </location>
    <ligand>
        <name>substrate</name>
    </ligand>
</feature>
<dbReference type="GO" id="GO:0004553">
    <property type="term" value="F:hydrolase activity, hydrolyzing O-glycosyl compounds"/>
    <property type="evidence" value="ECO:0007669"/>
    <property type="project" value="TreeGrafter"/>
</dbReference>
<dbReference type="GO" id="GO:0005975">
    <property type="term" value="P:carbohydrate metabolic process"/>
    <property type="evidence" value="ECO:0007669"/>
    <property type="project" value="InterPro"/>
</dbReference>
<proteinExistence type="inferred from homology"/>
<dbReference type="Pfam" id="PF03636">
    <property type="entry name" value="Glyco_hydro_65N"/>
    <property type="match status" value="1"/>
</dbReference>
<evidence type="ECO:0000256" key="2">
    <source>
        <dbReference type="ARBA" id="ARBA00022676"/>
    </source>
</evidence>
<dbReference type="PIRSF" id="PIRSF036289">
    <property type="entry name" value="Glycosyl_hydrolase_malt_phosph"/>
    <property type="match status" value="1"/>
</dbReference>
<dbReference type="SUPFAM" id="SSF74650">
    <property type="entry name" value="Galactose mutarotase-like"/>
    <property type="match status" value="1"/>
</dbReference>
<dbReference type="Pfam" id="PF03633">
    <property type="entry name" value="Glyco_hydro_65C"/>
    <property type="match status" value="1"/>
</dbReference>
<dbReference type="Gene3D" id="1.50.10.10">
    <property type="match status" value="1"/>
</dbReference>
<dbReference type="EMBL" id="FRCP01000018">
    <property type="protein sequence ID" value="SHM83052.1"/>
    <property type="molecule type" value="Genomic_DNA"/>
</dbReference>
<dbReference type="PANTHER" id="PTHR11051:SF8">
    <property type="entry name" value="PROTEIN-GLUCOSYLGALACTOSYLHYDROXYLYSINE GLUCOSIDASE"/>
    <property type="match status" value="1"/>
</dbReference>
<dbReference type="Gene3D" id="2.60.420.10">
    <property type="entry name" value="Maltose phosphorylase, domain 3"/>
    <property type="match status" value="1"/>
</dbReference>
<feature type="domain" description="Glycoside hydrolase family 65 central catalytic" evidence="6">
    <location>
        <begin position="324"/>
        <end position="704"/>
    </location>
</feature>
<dbReference type="RefSeq" id="WP_073289690.1">
    <property type="nucleotide sequence ID" value="NZ_FRCP01000018.1"/>
</dbReference>
<dbReference type="GO" id="GO:0030246">
    <property type="term" value="F:carbohydrate binding"/>
    <property type="evidence" value="ECO:0007669"/>
    <property type="project" value="InterPro"/>
</dbReference>
<gene>
    <name evidence="9" type="ORF">SAMN02746066_03494</name>
</gene>
<evidence type="ECO:0000259" key="7">
    <source>
        <dbReference type="Pfam" id="PF03633"/>
    </source>
</evidence>
<evidence type="ECO:0000256" key="5">
    <source>
        <dbReference type="PIRSR" id="PIRSR036289-51"/>
    </source>
</evidence>
<evidence type="ECO:0000259" key="8">
    <source>
        <dbReference type="Pfam" id="PF03636"/>
    </source>
</evidence>
<dbReference type="AlphaFoldDB" id="A0A1M7LXR1"/>
<sequence length="785" mass="89592">MSIMQYSKGTGVNENWLVEESAFDSRYLGKCEAIFCQGNGYMGVRAALEEEYVSETRNMFVTGTFNKFHDTEVTELPNFPDVTKIIFQINGKVFSLDQGTIHHYERVLNIKNGEVTRIVDWESKDGERIEFKFLRTVSMKDEHVIASKVELKPISGDIALKIISGIDGTVSNSGSQHFAEGSKRLYDFTYLEMVSETIESKVTAAIHTAHRFYLNGEEVKVTTLPVIGRREIKINASIELKKDQVLVLEKISTVHTTRDLVYDGMEAEKSIKSVKVDGKKNIEEAFALGYDKILCESAQAWEEIWNQEDIQIDSVNPFDQLAMRFGIYHLNIMVKKDDNRVGIGAKALSGEGYKGHSFWDTEVFILPYYLMTQPKTARTLLEYRYKNLYGARLKAKEQGYEGAMYPWESAWIDDGEVTPLWGAADVVTGETLKILTGIIEQHITADIAFAVWQYYIVTRDEEFMNLYGYEMIMDTARFWASRLEWNEAKNQYEINDVIGPDEYKEHVNNNVYTNYLAYYNMNLALELIGKIRENNTEVYDRINGLFSLTKLEEDLGDKLPKLYLPQPDKETGIIPQFDGYFDLKYIDLTKYKQSSIVGTIYNDYNMEQINEFQVLKQGDLVVLLYLLDDLFDAETKRKNYMYYEERTLHDSSLSKSTHSVLANDLGLHEDAYHFFVGASSIDLGEEMKSSDAGIHSASMGGIWQSAVLGFGGVRVVGQQLRIAPSLPKEWNSLSFRVVWRGTPLKVTVTKETVSITNLSHAVEILVYDEVVDLEKNATFTTKVRG</sequence>
<dbReference type="PANTHER" id="PTHR11051">
    <property type="entry name" value="GLYCOSYL HYDROLASE-RELATED"/>
    <property type="match status" value="1"/>
</dbReference>
<dbReference type="InterPro" id="IPR037018">
    <property type="entry name" value="GH65_N"/>
</dbReference>
<dbReference type="STRING" id="1120996.SAMN02746066_03494"/>
<dbReference type="Proteomes" id="UP000184038">
    <property type="component" value="Unassembled WGS sequence"/>
</dbReference>
<dbReference type="InterPro" id="IPR005196">
    <property type="entry name" value="Glyco_hydro_65_N"/>
</dbReference>
<dbReference type="InterPro" id="IPR017045">
    <property type="entry name" value="Malt_Pase/Glycosyl_Hdrlase"/>
</dbReference>
<evidence type="ECO:0000313" key="10">
    <source>
        <dbReference type="Proteomes" id="UP000184038"/>
    </source>
</evidence>
<dbReference type="Gene3D" id="2.70.98.40">
    <property type="entry name" value="Glycoside hydrolase, family 65, N-terminal domain"/>
    <property type="match status" value="1"/>
</dbReference>
<evidence type="ECO:0000313" key="9">
    <source>
        <dbReference type="EMBL" id="SHM83052.1"/>
    </source>
</evidence>
<evidence type="ECO:0000259" key="6">
    <source>
        <dbReference type="Pfam" id="PF03632"/>
    </source>
</evidence>
<dbReference type="GO" id="GO:0016757">
    <property type="term" value="F:glycosyltransferase activity"/>
    <property type="evidence" value="ECO:0007669"/>
    <property type="project" value="UniProtKB-KW"/>
</dbReference>
<feature type="active site" description="Proton donor" evidence="4">
    <location>
        <position position="502"/>
    </location>
</feature>
<dbReference type="OrthoDB" id="9758855at2"/>
<feature type="domain" description="Glycoside hydrolase family 65 C-terminal" evidence="7">
    <location>
        <begin position="714"/>
        <end position="773"/>
    </location>
</feature>
<organism evidence="9 10">
    <name type="scientific">Anaerosporobacter mobilis DSM 15930</name>
    <dbReference type="NCBI Taxonomy" id="1120996"/>
    <lineage>
        <taxon>Bacteria</taxon>
        <taxon>Bacillati</taxon>
        <taxon>Bacillota</taxon>
        <taxon>Clostridia</taxon>
        <taxon>Lachnospirales</taxon>
        <taxon>Lachnospiraceae</taxon>
        <taxon>Anaerosporobacter</taxon>
    </lineage>
</organism>
<keyword evidence="2" id="KW-0328">Glycosyltransferase</keyword>
<dbReference type="InterPro" id="IPR011013">
    <property type="entry name" value="Gal_mutarotase_sf_dom"/>
</dbReference>
<reference evidence="9 10" key="1">
    <citation type="submission" date="2016-11" db="EMBL/GenBank/DDBJ databases">
        <authorList>
            <person name="Jaros S."/>
            <person name="Januszkiewicz K."/>
            <person name="Wedrychowicz H."/>
        </authorList>
    </citation>
    <scope>NUCLEOTIDE SEQUENCE [LARGE SCALE GENOMIC DNA]</scope>
    <source>
        <strain evidence="9 10">DSM 15930</strain>
    </source>
</reference>
<dbReference type="SUPFAM" id="SSF48208">
    <property type="entry name" value="Six-hairpin glycosidases"/>
    <property type="match status" value="1"/>
</dbReference>
<accession>A0A1M7LXR1</accession>
<dbReference type="InterPro" id="IPR012341">
    <property type="entry name" value="6hp_glycosidase-like_sf"/>
</dbReference>
<keyword evidence="3" id="KW-0808">Transferase</keyword>
<evidence type="ECO:0000256" key="3">
    <source>
        <dbReference type="ARBA" id="ARBA00022679"/>
    </source>
</evidence>
<dbReference type="Pfam" id="PF03632">
    <property type="entry name" value="Glyco_hydro_65m"/>
    <property type="match status" value="1"/>
</dbReference>
<comment type="similarity">
    <text evidence="1">Belongs to the glycosyl hydrolase 65 family.</text>
</comment>